<evidence type="ECO:0000313" key="1">
    <source>
        <dbReference type="EMBL" id="AHJ34385.1"/>
    </source>
</evidence>
<protein>
    <submittedName>
        <fullName evidence="1">Uncharacterized protein</fullName>
    </submittedName>
</protein>
<gene>
    <name evidence="1" type="ORF">AF91_00180</name>
</gene>
<evidence type="ECO:0000313" key="2">
    <source>
        <dbReference type="Proteomes" id="UP000019441"/>
    </source>
</evidence>
<dbReference type="Proteomes" id="UP000019441">
    <property type="component" value="Chromosome"/>
</dbReference>
<dbReference type="EMBL" id="CP007122">
    <property type="protein sequence ID" value="AHJ34385.1"/>
    <property type="molecule type" value="Genomic_DNA"/>
</dbReference>
<name>A0A806LHV0_LACPA</name>
<reference evidence="1 2" key="1">
    <citation type="journal article" date="2014" name="Genome Announc.">
        <title>Whole Genome Sequence of the Probiotic Strain Lactobacillus paracasei N1115, Isolated from Traditional Chinese Fermented Milk.</title>
        <authorList>
            <person name="Wang S."/>
            <person name="Zhu H."/>
            <person name="He F."/>
            <person name="Luo Y."/>
            <person name="Kang Z."/>
            <person name="Lu C."/>
            <person name="Feng L."/>
            <person name="Lu X."/>
            <person name="Xue Y."/>
            <person name="Wang H."/>
        </authorList>
    </citation>
    <scope>NUCLEOTIDE SEQUENCE [LARGE SCALE GENOMIC DNA]</scope>
    <source>
        <strain evidence="1 2">N1115</strain>
    </source>
</reference>
<proteinExistence type="predicted"/>
<organism evidence="1 2">
    <name type="scientific">Lacticaseibacillus paracasei N1115</name>
    <dbReference type="NCBI Taxonomy" id="1446494"/>
    <lineage>
        <taxon>Bacteria</taxon>
        <taxon>Bacillati</taxon>
        <taxon>Bacillota</taxon>
        <taxon>Bacilli</taxon>
        <taxon>Lactobacillales</taxon>
        <taxon>Lactobacillaceae</taxon>
        <taxon>Lacticaseibacillus</taxon>
    </lineage>
</organism>
<sequence length="29" mass="3344">MVAIKHVQGCIDVVVMLKIQRISFQEVRC</sequence>
<accession>A0A806LHV0</accession>
<dbReference type="KEGG" id="lpq:AF91_00180"/>
<dbReference type="AlphaFoldDB" id="A0A806LHV0"/>